<dbReference type="KEGG" id="bwa:HLV38_04425"/>
<dbReference type="Pfam" id="PF01625">
    <property type="entry name" value="PMSR"/>
    <property type="match status" value="1"/>
</dbReference>
<dbReference type="PANTHER" id="PTHR42799">
    <property type="entry name" value="MITOCHONDRIAL PEPTIDE METHIONINE SULFOXIDE REDUCTASE"/>
    <property type="match status" value="1"/>
</dbReference>
<evidence type="ECO:0000259" key="9">
    <source>
        <dbReference type="PROSITE" id="PS51790"/>
    </source>
</evidence>
<comment type="similarity">
    <text evidence="6">Belongs to the MsrB Met sulfoxide reductase family.</text>
</comment>
<dbReference type="Proteomes" id="UP000503297">
    <property type="component" value="Chromosome"/>
</dbReference>
<feature type="region of interest" description="Disordered" evidence="8">
    <location>
        <begin position="180"/>
        <end position="244"/>
    </location>
</feature>
<keyword evidence="1 6" id="KW-0560">Oxidoreductase</keyword>
<dbReference type="HAMAP" id="MF_01401">
    <property type="entry name" value="MsrA"/>
    <property type="match status" value="1"/>
</dbReference>
<evidence type="ECO:0000256" key="6">
    <source>
        <dbReference type="HAMAP-Rule" id="MF_01400"/>
    </source>
</evidence>
<dbReference type="InterPro" id="IPR011057">
    <property type="entry name" value="Mss4-like_sf"/>
</dbReference>
<evidence type="ECO:0000256" key="5">
    <source>
        <dbReference type="ARBA" id="ARBA00048782"/>
    </source>
</evidence>
<dbReference type="PANTHER" id="PTHR42799:SF2">
    <property type="entry name" value="MITOCHONDRIAL PEPTIDE METHIONINE SULFOXIDE REDUCTASE"/>
    <property type="match status" value="1"/>
</dbReference>
<dbReference type="InterPro" id="IPR036509">
    <property type="entry name" value="Met_Sox_Rdtase_MsrA_sf"/>
</dbReference>
<feature type="domain" description="MsrB" evidence="9">
    <location>
        <begin position="262"/>
        <end position="385"/>
    </location>
</feature>
<dbReference type="HAMAP" id="MF_01400">
    <property type="entry name" value="MsrB"/>
    <property type="match status" value="1"/>
</dbReference>
<comment type="function">
    <text evidence="7">Has an important function as a repair enzyme for proteins that have been inactivated by oxidation. Catalyzes the reversible oxidation-reduction of methionine sulfoxide in proteins to methionine.</text>
</comment>
<sequence>MRALPGIVLAGGCFWGVEEYFARIPGVVKTTCGYANGLTERPTYEDVCRRGTGHAEAVRVTYDPAQISLEALVDQLFQIIDPTTLNRQGNDVGSQYRTGVYYARPAERDRIAAVFARHERALGRPVVVQLEPLRQFFDAEEYHQRYLRKHPGGYCHVDFSRLSTLPSSLTTYAEAIPQASNGFISPDEEMGRTVSGGEGPDDPRAFLRSRDGESSPDEGLRRSADDEGLQRSAGGVAPQAFDGEAGERIADASCRAYPRPDEVTLRARLTPLQYEVTQNAATERPFTGAYESTFEPGVYVDVVTGQPLFSSADKFDAGCGWPSFARPLKRQAVTERLDRSHGMMRVEVRSSDGDSHLGHVFTDGPREQGGLRYCINSAALRFVPLDRMDAEGLGHLKHLCQGR</sequence>
<dbReference type="Gene3D" id="2.170.150.20">
    <property type="entry name" value="Peptide methionine sulfoxide reductase"/>
    <property type="match status" value="1"/>
</dbReference>
<feature type="active site" evidence="7">
    <location>
        <position position="13"/>
    </location>
</feature>
<evidence type="ECO:0000256" key="7">
    <source>
        <dbReference type="HAMAP-Rule" id="MF_01401"/>
    </source>
</evidence>
<dbReference type="InterPro" id="IPR050162">
    <property type="entry name" value="MsrA_MetSO_reductase"/>
</dbReference>
<organism evidence="10 11">
    <name type="scientific">Berryella wangjianweii</name>
    <dbReference type="NCBI Taxonomy" id="2734634"/>
    <lineage>
        <taxon>Bacteria</taxon>
        <taxon>Bacillati</taxon>
        <taxon>Actinomycetota</taxon>
        <taxon>Coriobacteriia</taxon>
        <taxon>Eggerthellales</taxon>
        <taxon>Eggerthellaceae</taxon>
        <taxon>Berryella</taxon>
    </lineage>
</organism>
<dbReference type="InterPro" id="IPR002579">
    <property type="entry name" value="Met_Sox_Rdtase_MsrB_dom"/>
</dbReference>
<reference evidence="11" key="1">
    <citation type="submission" date="2020-05" db="EMBL/GenBank/DDBJ databases">
        <title>Novel species in genus Nocardioides.</title>
        <authorList>
            <person name="Zhang G."/>
        </authorList>
    </citation>
    <scope>NUCLEOTIDE SEQUENCE [LARGE SCALE GENOMIC DNA]</scope>
    <source>
        <strain evidence="11">zg-1050</strain>
    </source>
</reference>
<dbReference type="EC" id="1.8.4.12" evidence="6"/>
<dbReference type="InterPro" id="IPR002569">
    <property type="entry name" value="Met_Sox_Rdtase_MsrA_dom"/>
</dbReference>
<dbReference type="EC" id="1.8.4.11" evidence="7"/>
<keyword evidence="11" id="KW-1185">Reference proteome</keyword>
<dbReference type="GO" id="GO:0005737">
    <property type="term" value="C:cytoplasm"/>
    <property type="evidence" value="ECO:0007669"/>
    <property type="project" value="TreeGrafter"/>
</dbReference>
<name>A0A6M8J7S3_9ACTN</name>
<dbReference type="RefSeq" id="WP_173164575.1">
    <property type="nucleotide sequence ID" value="NZ_CP053716.1"/>
</dbReference>
<evidence type="ECO:0000256" key="8">
    <source>
        <dbReference type="SAM" id="MobiDB-lite"/>
    </source>
</evidence>
<evidence type="ECO:0000256" key="1">
    <source>
        <dbReference type="ARBA" id="ARBA00023002"/>
    </source>
</evidence>
<comment type="catalytic activity">
    <reaction evidence="5 7">
        <text>[thioredoxin]-disulfide + L-methionine + H2O = L-methionine (S)-S-oxide + [thioredoxin]-dithiol</text>
        <dbReference type="Rhea" id="RHEA:19993"/>
        <dbReference type="Rhea" id="RHEA-COMP:10698"/>
        <dbReference type="Rhea" id="RHEA-COMP:10700"/>
        <dbReference type="ChEBI" id="CHEBI:15377"/>
        <dbReference type="ChEBI" id="CHEBI:29950"/>
        <dbReference type="ChEBI" id="CHEBI:50058"/>
        <dbReference type="ChEBI" id="CHEBI:57844"/>
        <dbReference type="ChEBI" id="CHEBI:58772"/>
        <dbReference type="EC" id="1.8.4.11"/>
    </reaction>
</comment>
<comment type="caution">
    <text evidence="6">Lacks conserved residue(s) required for the propagation of feature annotation.</text>
</comment>
<dbReference type="PROSITE" id="PS51790">
    <property type="entry name" value="MSRB"/>
    <property type="match status" value="1"/>
</dbReference>
<evidence type="ECO:0000313" key="11">
    <source>
        <dbReference type="Proteomes" id="UP000503297"/>
    </source>
</evidence>
<comment type="catalytic activity">
    <reaction evidence="4 6">
        <text>L-methionyl-[protein] + [thioredoxin]-disulfide + H2O = L-methionyl-(R)-S-oxide-[protein] + [thioredoxin]-dithiol</text>
        <dbReference type="Rhea" id="RHEA:24164"/>
        <dbReference type="Rhea" id="RHEA-COMP:10698"/>
        <dbReference type="Rhea" id="RHEA-COMP:10700"/>
        <dbReference type="Rhea" id="RHEA-COMP:12313"/>
        <dbReference type="Rhea" id="RHEA-COMP:12314"/>
        <dbReference type="ChEBI" id="CHEBI:15377"/>
        <dbReference type="ChEBI" id="CHEBI:16044"/>
        <dbReference type="ChEBI" id="CHEBI:29950"/>
        <dbReference type="ChEBI" id="CHEBI:45764"/>
        <dbReference type="ChEBI" id="CHEBI:50058"/>
        <dbReference type="EC" id="1.8.4.12"/>
    </reaction>
</comment>
<dbReference type="GO" id="GO:0008113">
    <property type="term" value="F:peptide-methionine (S)-S-oxide reductase activity"/>
    <property type="evidence" value="ECO:0007669"/>
    <property type="project" value="UniProtKB-UniRule"/>
</dbReference>
<dbReference type="SUPFAM" id="SSF55068">
    <property type="entry name" value="Peptide methionine sulfoxide reductase"/>
    <property type="match status" value="1"/>
</dbReference>
<dbReference type="AlphaFoldDB" id="A0A6M8J7S3"/>
<dbReference type="GO" id="GO:0033743">
    <property type="term" value="F:peptide-methionine (R)-S-oxide reductase activity"/>
    <property type="evidence" value="ECO:0007669"/>
    <property type="project" value="UniProtKB-UniRule"/>
</dbReference>
<comment type="catalytic activity">
    <reaction evidence="3 7">
        <text>L-methionyl-[protein] + [thioredoxin]-disulfide + H2O = L-methionyl-(S)-S-oxide-[protein] + [thioredoxin]-dithiol</text>
        <dbReference type="Rhea" id="RHEA:14217"/>
        <dbReference type="Rhea" id="RHEA-COMP:10698"/>
        <dbReference type="Rhea" id="RHEA-COMP:10700"/>
        <dbReference type="Rhea" id="RHEA-COMP:12313"/>
        <dbReference type="Rhea" id="RHEA-COMP:12315"/>
        <dbReference type="ChEBI" id="CHEBI:15377"/>
        <dbReference type="ChEBI" id="CHEBI:16044"/>
        <dbReference type="ChEBI" id="CHEBI:29950"/>
        <dbReference type="ChEBI" id="CHEBI:44120"/>
        <dbReference type="ChEBI" id="CHEBI:50058"/>
        <dbReference type="EC" id="1.8.4.11"/>
    </reaction>
</comment>
<gene>
    <name evidence="6 10" type="primary">msrB</name>
    <name evidence="7" type="synonym">msrA</name>
    <name evidence="10" type="ORF">HLV38_04425</name>
</gene>
<dbReference type="NCBIfam" id="TIGR00357">
    <property type="entry name" value="peptide-methionine (R)-S-oxide reductase MsrB"/>
    <property type="match status" value="1"/>
</dbReference>
<keyword evidence="2" id="KW-0511">Multifunctional enzyme</keyword>
<dbReference type="GO" id="GO:0034599">
    <property type="term" value="P:cellular response to oxidative stress"/>
    <property type="evidence" value="ECO:0007669"/>
    <property type="project" value="TreeGrafter"/>
</dbReference>
<evidence type="ECO:0000256" key="3">
    <source>
        <dbReference type="ARBA" id="ARBA00047806"/>
    </source>
</evidence>
<feature type="compositionally biased region" description="Basic and acidic residues" evidence="8">
    <location>
        <begin position="201"/>
        <end position="229"/>
    </location>
</feature>
<evidence type="ECO:0000313" key="10">
    <source>
        <dbReference type="EMBL" id="QKF07449.1"/>
    </source>
</evidence>
<dbReference type="Pfam" id="PF01641">
    <property type="entry name" value="SelR"/>
    <property type="match status" value="1"/>
</dbReference>
<dbReference type="FunFam" id="2.170.150.20:FF:000003">
    <property type="entry name" value="Peptide methionine sulfoxide reductase MsrB"/>
    <property type="match status" value="1"/>
</dbReference>
<evidence type="ECO:0000256" key="4">
    <source>
        <dbReference type="ARBA" id="ARBA00048488"/>
    </source>
</evidence>
<proteinExistence type="inferred from homology"/>
<comment type="similarity">
    <text evidence="7">Belongs to the MsrA Met sulfoxide reductase family.</text>
</comment>
<protein>
    <recommendedName>
        <fullName evidence="6 7">Multifunctional fusion protein</fullName>
    </recommendedName>
    <domain>
        <recommendedName>
            <fullName evidence="7">Peptide methionine sulfoxide reductase MsrA</fullName>
            <shortName evidence="7">Protein-methionine-S-oxide reductase</shortName>
            <ecNumber evidence="7">1.8.4.11</ecNumber>
        </recommendedName>
        <alternativeName>
            <fullName evidence="7">Peptide-methionine (S)-S-oxide reductase</fullName>
            <shortName evidence="7">Peptide Met(O) reductase</shortName>
        </alternativeName>
    </domain>
    <domain>
        <recommendedName>
            <fullName evidence="6">Peptide methionine sulfoxide reductase MsrB</fullName>
            <ecNumber evidence="6">1.8.4.12</ecNumber>
        </recommendedName>
        <alternativeName>
            <fullName evidence="6">Peptide-methionine (R)-S-oxide reductase</fullName>
        </alternativeName>
    </domain>
</protein>
<evidence type="ECO:0000256" key="2">
    <source>
        <dbReference type="ARBA" id="ARBA00023268"/>
    </source>
</evidence>
<dbReference type="SUPFAM" id="SSF51316">
    <property type="entry name" value="Mss4-like"/>
    <property type="match status" value="1"/>
</dbReference>
<dbReference type="Gene3D" id="3.30.1060.10">
    <property type="entry name" value="Peptide methionine sulphoxide reductase MsrA"/>
    <property type="match status" value="1"/>
</dbReference>
<dbReference type="EMBL" id="CP053716">
    <property type="protein sequence ID" value="QKF07449.1"/>
    <property type="molecule type" value="Genomic_DNA"/>
</dbReference>
<feature type="active site" description="Nucleophile" evidence="6">
    <location>
        <position position="374"/>
    </location>
</feature>
<accession>A0A6M8J7S3</accession>
<dbReference type="NCBIfam" id="TIGR00401">
    <property type="entry name" value="msrA"/>
    <property type="match status" value="1"/>
</dbReference>